<dbReference type="Gene3D" id="3.20.20.80">
    <property type="entry name" value="Glycosidases"/>
    <property type="match status" value="1"/>
</dbReference>
<dbReference type="Pfam" id="PF13550">
    <property type="entry name" value="Phage-tail_3"/>
    <property type="match status" value="1"/>
</dbReference>
<dbReference type="RefSeq" id="WP_093359238.1">
    <property type="nucleotide sequence ID" value="NZ_FOLG01000001.1"/>
</dbReference>
<dbReference type="InterPro" id="IPR032876">
    <property type="entry name" value="J_dom"/>
</dbReference>
<reference evidence="5 6" key="1">
    <citation type="submission" date="2016-10" db="EMBL/GenBank/DDBJ databases">
        <authorList>
            <person name="de Groot N.N."/>
        </authorList>
    </citation>
    <scope>NUCLEOTIDE SEQUENCE [LARGE SCALE GENOMIC DNA]</scope>
    <source>
        <strain evidence="5 6">DSM 19548</strain>
    </source>
</reference>
<evidence type="ECO:0000313" key="6">
    <source>
        <dbReference type="Proteomes" id="UP000198728"/>
    </source>
</evidence>
<feature type="compositionally biased region" description="Basic and acidic residues" evidence="1">
    <location>
        <begin position="322"/>
        <end position="334"/>
    </location>
</feature>
<dbReference type="EMBL" id="FOLG01000001">
    <property type="protein sequence ID" value="SFB83315.1"/>
    <property type="molecule type" value="Genomic_DNA"/>
</dbReference>
<evidence type="ECO:0000259" key="3">
    <source>
        <dbReference type="Pfam" id="PF13550"/>
    </source>
</evidence>
<feature type="region of interest" description="Disordered" evidence="1">
    <location>
        <begin position="315"/>
        <end position="343"/>
    </location>
</feature>
<accession>A0A1I1E858</accession>
<dbReference type="Proteomes" id="UP000198728">
    <property type="component" value="Unassembled WGS sequence"/>
</dbReference>
<dbReference type="InterPro" id="IPR056490">
    <property type="entry name" value="Rcc01698_C"/>
</dbReference>
<evidence type="ECO:0000256" key="1">
    <source>
        <dbReference type="SAM" id="MobiDB-lite"/>
    </source>
</evidence>
<gene>
    <name evidence="5" type="ORF">SAMN04488094_101691</name>
</gene>
<dbReference type="InterPro" id="IPR025195">
    <property type="entry name" value="GTA_TIM_dom"/>
</dbReference>
<dbReference type="CDD" id="cd19607">
    <property type="entry name" value="GTA_TIM-barrel-like"/>
    <property type="match status" value="1"/>
</dbReference>
<organism evidence="5 6">
    <name type="scientific">Tropicimonas isoalkanivorans</name>
    <dbReference type="NCBI Taxonomy" id="441112"/>
    <lineage>
        <taxon>Bacteria</taxon>
        <taxon>Pseudomonadati</taxon>
        <taxon>Pseudomonadota</taxon>
        <taxon>Alphaproteobacteria</taxon>
        <taxon>Rhodobacterales</taxon>
        <taxon>Roseobacteraceae</taxon>
        <taxon>Tropicimonas</taxon>
    </lineage>
</organism>
<feature type="domain" description="GTA TIM-barrel-like" evidence="2">
    <location>
        <begin position="445"/>
        <end position="741"/>
    </location>
</feature>
<dbReference type="OrthoDB" id="8445115at2"/>
<name>A0A1I1E858_9RHOB</name>
<dbReference type="STRING" id="441112.SAMN04488094_101691"/>
<dbReference type="Pfam" id="PF13547">
    <property type="entry name" value="GTA_TIM"/>
    <property type="match status" value="1"/>
</dbReference>
<sequence length="1308" mass="141931">MATLILGAAGAAIGGAIGGTAFGLSTAIVGRAIGATLGRVIDQRLMGGGSEVIETGRLDRFRLTGASEGSAINQVYGRMRLGGQVIWSSKFKESSKTRSTGGKGGGGGTSTKTYSYSVSLAVALCEGEILRVGRIWADGLELGRDDLDLRVYTGTEGQMPDPKMEAIEGAGNVPAYRGLAYVVFEDLQLARFGNRVPQFSFEVIRATDPAHAPAEAQSLSQTVRAVAMIPGTGEFALATTPVEYDNGFGWKTSANVHSPSGKTDFSTSLEHLTEELPKCESVSLVVSWFGSDLRCGECSIRPKVEHHSIEGNRMSWSVSGTDRSEAGKVPKIDGRPVYGGTPTDQSVAQAIRAIRASGKQVMFYPFILMDQMEGNDLPDPWTGEAGQPALPWRGRITTSIGSGRPGTTDGTSTAGSEVQAFFGTASGGDFHHDGSTVGYSGPDDWRYRRFILHYAHLCALAGGVDAFCIGSEMRSLTQIRGANGAFPAIAEFKRLASDVRAILGADTKIGYCADWSEYFGYQPADDSGDLFFHLDPLWSDPDVNFIGIDNYMPISDWRDGPGHADADWRSIYDVEYLKRNVAGGEGYDWYYADQAGRDAQDRLPIQDGAYSEPWVFRYKDIRNWWSREHHERIAGNRQAEPTSWKPESKPIWFTELGCAAIDKGTNQPNKFLDPKSSESSLPHYSTGGRDDLMQAQYLRAMHLYWEEPANNPTSSVYGGRMVDMSRAHVWAWDARPYPAFPANGDVWGDGDNYRAGHWLNGRTTSEPLAAVVSEICAKSGVANIDVSELDGLVRGYAIEQVSSARGALQPLMLSHGFDANEGEDALQFRTRTAHADSEIDTELLATTTELDGKIETVRAPQAEMAGRIRLNHILADSDFPTHASEAIFPDETSPVVSTSELALSLTGAEGQRIVERWLSESRVARDTVRMTLPPSRMDVAAGDVVKVPSGDAQMLYRVDRVEAGASQNLEATRVEEGVYRPAADVSEIVRQTPFSPPMPVFSVFMDLPLLTGKEDPAAPFVAVAARPWTGSVAVYSSPEDDAYELNRLVQVQSTIGVTETSLSKAAPGVLDRGTPLRVRFGSGFVSSASEAAMMNGANSAAIGNPESGDWEVFQFSRAELVGTDTYELSLRLRGQAGTDGVMPDDWPEGSIVVLLDGGPVQIDLPASMRGLERHYRIGPAVKGYDHVSYSHETGTFSGVGLRPYAPAHLRSRKDANGALTFGWIRRTRVDGDTWQAFDVPLGENRERYLVQVICDGKVVREEIVSDSAWTYTLARRQSDGCTGPFAFRVAQISDQFGAGPFRSLDIDD</sequence>
<keyword evidence="6" id="KW-1185">Reference proteome</keyword>
<evidence type="ECO:0000259" key="4">
    <source>
        <dbReference type="Pfam" id="PF23666"/>
    </source>
</evidence>
<evidence type="ECO:0000259" key="2">
    <source>
        <dbReference type="Pfam" id="PF13547"/>
    </source>
</evidence>
<protein>
    <submittedName>
        <fullName evidence="5">Putative phage tail protein</fullName>
    </submittedName>
</protein>
<feature type="domain" description="Rcc01698-like C-terminal" evidence="4">
    <location>
        <begin position="1053"/>
        <end position="1153"/>
    </location>
</feature>
<proteinExistence type="predicted"/>
<feature type="domain" description="Tip attachment protein J" evidence="3">
    <location>
        <begin position="800"/>
        <end position="962"/>
    </location>
</feature>
<dbReference type="Pfam" id="PF23666">
    <property type="entry name" value="Rcc01698_C"/>
    <property type="match status" value="1"/>
</dbReference>
<evidence type="ECO:0000313" key="5">
    <source>
        <dbReference type="EMBL" id="SFB83315.1"/>
    </source>
</evidence>